<reference evidence="1 2" key="1">
    <citation type="submission" date="2017-03" db="EMBL/GenBank/DDBJ databases">
        <title>Foreign affairs: Plasmid Transfer between Roseobacters and Rhizobia.</title>
        <authorList>
            <person name="Bartling P."/>
            <person name="Bunk B."/>
            <person name="Overmann J."/>
            <person name="Brinkmann H."/>
            <person name="Petersen J."/>
        </authorList>
    </citation>
    <scope>NUCLEOTIDE SEQUENCE [LARGE SCALE GENOMIC DNA]</scope>
    <source>
        <strain evidence="1 2">MACL11</strain>
    </source>
</reference>
<dbReference type="eggNOG" id="COG0640">
    <property type="taxonomic scope" value="Bacteria"/>
</dbReference>
<name>A0A1U9Z2J5_9HYPH</name>
<evidence type="ECO:0008006" key="3">
    <source>
        <dbReference type="Google" id="ProtNLM"/>
    </source>
</evidence>
<accession>A0A1U9Z2J5</accession>
<sequence>MKTDMVSFEEYSARDARLIILRGLSVETDGTLNETLLTMLLRTFGHNRSRDYVRTQIRKMEELGAVTVTEAGSVLIPSITRAGLDHVERRSIIEGIARPSPEV</sequence>
<dbReference type="STRING" id="1122214.Mame_02597"/>
<dbReference type="EMBL" id="CP020330">
    <property type="protein sequence ID" value="AQZ51923.1"/>
    <property type="molecule type" value="Genomic_DNA"/>
</dbReference>
<keyword evidence="2" id="KW-1185">Reference proteome</keyword>
<evidence type="ECO:0000313" key="1">
    <source>
        <dbReference type="EMBL" id="AQZ51923.1"/>
    </source>
</evidence>
<dbReference type="Proteomes" id="UP000191135">
    <property type="component" value="Chromosome"/>
</dbReference>
<proteinExistence type="predicted"/>
<dbReference type="KEGG" id="mmed:Mame_02597"/>
<organism evidence="1 2">
    <name type="scientific">Martelella mediterranea DSM 17316</name>
    <dbReference type="NCBI Taxonomy" id="1122214"/>
    <lineage>
        <taxon>Bacteria</taxon>
        <taxon>Pseudomonadati</taxon>
        <taxon>Pseudomonadota</taxon>
        <taxon>Alphaproteobacteria</taxon>
        <taxon>Hyphomicrobiales</taxon>
        <taxon>Aurantimonadaceae</taxon>
        <taxon>Martelella</taxon>
    </lineage>
</organism>
<evidence type="ECO:0000313" key="2">
    <source>
        <dbReference type="Proteomes" id="UP000191135"/>
    </source>
</evidence>
<gene>
    <name evidence="1" type="ORF">Mame_02597</name>
</gene>
<dbReference type="AlphaFoldDB" id="A0A1U9Z2J5"/>
<protein>
    <recommendedName>
        <fullName evidence="3">Phage related protein</fullName>
    </recommendedName>
</protein>